<sequence length="279" mass="30545">MNRLGTAPARRALTHILLLGFGFAYVYPFLWAVGSSLKSKLDFLDTGLSLIPPAPRWENYAQAWQEASFGTYFMNTLIISVTSVLLTLLFTAMAGFALARTTFPGKKIVIGVIMITFLLPHGYTIIPVFDLVNALGLLNTLWSVILVQVGGGLVFGTFMFMAYFSTMPRELEEAARVDGAGFNTLFFRVMLPLAKPMAATLGLFTFISSWNNFFLPLVFTLGRPELRTVGVGLYAFTNQTTTNWTLLCAGAIISLAPIVIVFIVAQRYIVEAIAGAVKA</sequence>
<feature type="transmembrane region" description="Helical" evidence="7">
    <location>
        <begin position="141"/>
        <end position="164"/>
    </location>
</feature>
<dbReference type="CDD" id="cd06261">
    <property type="entry name" value="TM_PBP2"/>
    <property type="match status" value="1"/>
</dbReference>
<protein>
    <submittedName>
        <fullName evidence="9">Carbohydrate ABC transporter permease</fullName>
    </submittedName>
</protein>
<evidence type="ECO:0000256" key="3">
    <source>
        <dbReference type="ARBA" id="ARBA00022475"/>
    </source>
</evidence>
<organism evidence="9 10">
    <name type="scientific">Nonomuraea mangrovi</name>
    <dbReference type="NCBI Taxonomy" id="2316207"/>
    <lineage>
        <taxon>Bacteria</taxon>
        <taxon>Bacillati</taxon>
        <taxon>Actinomycetota</taxon>
        <taxon>Actinomycetes</taxon>
        <taxon>Streptosporangiales</taxon>
        <taxon>Streptosporangiaceae</taxon>
        <taxon>Nonomuraea</taxon>
    </lineage>
</organism>
<dbReference type="InterPro" id="IPR000515">
    <property type="entry name" value="MetI-like"/>
</dbReference>
<feature type="transmembrane region" description="Helical" evidence="7">
    <location>
        <begin position="12"/>
        <end position="33"/>
    </location>
</feature>
<feature type="transmembrane region" description="Helical" evidence="7">
    <location>
        <begin position="108"/>
        <end position="129"/>
    </location>
</feature>
<proteinExistence type="inferred from homology"/>
<evidence type="ECO:0000313" key="10">
    <source>
        <dbReference type="Proteomes" id="UP001597368"/>
    </source>
</evidence>
<feature type="transmembrane region" description="Helical" evidence="7">
    <location>
        <begin position="244"/>
        <end position="265"/>
    </location>
</feature>
<dbReference type="PROSITE" id="PS50928">
    <property type="entry name" value="ABC_TM1"/>
    <property type="match status" value="1"/>
</dbReference>
<dbReference type="EMBL" id="JBHUFV010000096">
    <property type="protein sequence ID" value="MFD1939751.1"/>
    <property type="molecule type" value="Genomic_DNA"/>
</dbReference>
<dbReference type="SUPFAM" id="SSF161098">
    <property type="entry name" value="MetI-like"/>
    <property type="match status" value="1"/>
</dbReference>
<dbReference type="Proteomes" id="UP001597368">
    <property type="component" value="Unassembled WGS sequence"/>
</dbReference>
<keyword evidence="3" id="KW-1003">Cell membrane</keyword>
<evidence type="ECO:0000256" key="1">
    <source>
        <dbReference type="ARBA" id="ARBA00004651"/>
    </source>
</evidence>
<evidence type="ECO:0000256" key="2">
    <source>
        <dbReference type="ARBA" id="ARBA00022448"/>
    </source>
</evidence>
<evidence type="ECO:0000259" key="8">
    <source>
        <dbReference type="PROSITE" id="PS50928"/>
    </source>
</evidence>
<dbReference type="Gene3D" id="1.10.3720.10">
    <property type="entry name" value="MetI-like"/>
    <property type="match status" value="1"/>
</dbReference>
<keyword evidence="2 7" id="KW-0813">Transport</keyword>
<keyword evidence="5 7" id="KW-1133">Transmembrane helix</keyword>
<keyword evidence="4 7" id="KW-0812">Transmembrane</keyword>
<gene>
    <name evidence="9" type="ORF">ACFSKW_50680</name>
</gene>
<dbReference type="RefSeq" id="WP_379582318.1">
    <property type="nucleotide sequence ID" value="NZ_JBHUFV010000096.1"/>
</dbReference>
<dbReference type="Pfam" id="PF00528">
    <property type="entry name" value="BPD_transp_1"/>
    <property type="match status" value="1"/>
</dbReference>
<evidence type="ECO:0000256" key="4">
    <source>
        <dbReference type="ARBA" id="ARBA00022692"/>
    </source>
</evidence>
<evidence type="ECO:0000256" key="6">
    <source>
        <dbReference type="ARBA" id="ARBA00023136"/>
    </source>
</evidence>
<comment type="subcellular location">
    <subcellularLocation>
        <location evidence="1 7">Cell membrane</location>
        <topology evidence="1 7">Multi-pass membrane protein</topology>
    </subcellularLocation>
</comment>
<comment type="caution">
    <text evidence="9">The sequence shown here is derived from an EMBL/GenBank/DDBJ whole genome shotgun (WGS) entry which is preliminary data.</text>
</comment>
<feature type="domain" description="ABC transmembrane type-1" evidence="8">
    <location>
        <begin position="73"/>
        <end position="265"/>
    </location>
</feature>
<evidence type="ECO:0000313" key="9">
    <source>
        <dbReference type="EMBL" id="MFD1939751.1"/>
    </source>
</evidence>
<evidence type="ECO:0000256" key="7">
    <source>
        <dbReference type="RuleBase" id="RU363032"/>
    </source>
</evidence>
<dbReference type="PANTHER" id="PTHR43744">
    <property type="entry name" value="ABC TRANSPORTER PERMEASE PROTEIN MG189-RELATED-RELATED"/>
    <property type="match status" value="1"/>
</dbReference>
<feature type="transmembrane region" description="Helical" evidence="7">
    <location>
        <begin position="185"/>
        <end position="207"/>
    </location>
</feature>
<accession>A0ABW4TDG3</accession>
<name>A0ABW4TDG3_9ACTN</name>
<feature type="transmembrane region" description="Helical" evidence="7">
    <location>
        <begin position="72"/>
        <end position="96"/>
    </location>
</feature>
<comment type="similarity">
    <text evidence="7">Belongs to the binding-protein-dependent transport system permease family.</text>
</comment>
<dbReference type="InterPro" id="IPR035906">
    <property type="entry name" value="MetI-like_sf"/>
</dbReference>
<reference evidence="10" key="1">
    <citation type="journal article" date="2019" name="Int. J. Syst. Evol. Microbiol.">
        <title>The Global Catalogue of Microorganisms (GCM) 10K type strain sequencing project: providing services to taxonomists for standard genome sequencing and annotation.</title>
        <authorList>
            <consortium name="The Broad Institute Genomics Platform"/>
            <consortium name="The Broad Institute Genome Sequencing Center for Infectious Disease"/>
            <person name="Wu L."/>
            <person name="Ma J."/>
        </authorList>
    </citation>
    <scope>NUCLEOTIDE SEQUENCE [LARGE SCALE GENOMIC DNA]</scope>
    <source>
        <strain evidence="10">ICMP 6774ER</strain>
    </source>
</reference>
<keyword evidence="10" id="KW-1185">Reference proteome</keyword>
<evidence type="ECO:0000256" key="5">
    <source>
        <dbReference type="ARBA" id="ARBA00022989"/>
    </source>
</evidence>
<dbReference type="PANTHER" id="PTHR43744:SF12">
    <property type="entry name" value="ABC TRANSPORTER PERMEASE PROTEIN MG189-RELATED"/>
    <property type="match status" value="1"/>
</dbReference>
<keyword evidence="6 7" id="KW-0472">Membrane</keyword>